<proteinExistence type="predicted"/>
<dbReference type="Pfam" id="PF14119">
    <property type="entry name" value="DUF4288"/>
    <property type="match status" value="1"/>
</dbReference>
<dbReference type="InterPro" id="IPR025630">
    <property type="entry name" value="DUF4288"/>
</dbReference>
<keyword evidence="2" id="KW-1185">Reference proteome</keyword>
<evidence type="ECO:0000313" key="2">
    <source>
        <dbReference type="Proteomes" id="UP001165367"/>
    </source>
</evidence>
<name>A0ABS9KQV0_9BACT</name>
<evidence type="ECO:0000313" key="1">
    <source>
        <dbReference type="EMBL" id="MCG2614694.1"/>
    </source>
</evidence>
<reference evidence="1" key="1">
    <citation type="submission" date="2022-01" db="EMBL/GenBank/DDBJ databases">
        <authorList>
            <person name="Jo J.-H."/>
            <person name="Im W.-T."/>
        </authorList>
    </citation>
    <scope>NUCLEOTIDE SEQUENCE</scope>
    <source>
        <strain evidence="1">NA20</strain>
    </source>
</reference>
<comment type="caution">
    <text evidence="1">The sequence shown here is derived from an EMBL/GenBank/DDBJ whole genome shotgun (WGS) entry which is preliminary data.</text>
</comment>
<organism evidence="1 2">
    <name type="scientific">Terrimonas ginsenosidimutans</name>
    <dbReference type="NCBI Taxonomy" id="2908004"/>
    <lineage>
        <taxon>Bacteria</taxon>
        <taxon>Pseudomonadati</taxon>
        <taxon>Bacteroidota</taxon>
        <taxon>Chitinophagia</taxon>
        <taxon>Chitinophagales</taxon>
        <taxon>Chitinophagaceae</taxon>
        <taxon>Terrimonas</taxon>
    </lineage>
</organism>
<gene>
    <name evidence="1" type="ORF">LZZ85_10395</name>
</gene>
<dbReference type="EMBL" id="JAKLTR010000005">
    <property type="protein sequence ID" value="MCG2614694.1"/>
    <property type="molecule type" value="Genomic_DNA"/>
</dbReference>
<protein>
    <submittedName>
        <fullName evidence="1">DUF4288 domain-containing protein</fullName>
    </submittedName>
</protein>
<accession>A0ABS9KQV0</accession>
<dbReference type="Proteomes" id="UP001165367">
    <property type="component" value="Unassembled WGS sequence"/>
</dbReference>
<sequence>MNWYLAKMVFRIVCGEGDHTPQFDEQLRLVAADSKEEAFSKAQALGDTEQDTFYNSKQQLVQWKFINVSELYRLSDLIDGAELYSRIEERDNAESYIYTVNQKAENIFFTHTHQLLKLA</sequence>
<dbReference type="RefSeq" id="WP_237871355.1">
    <property type="nucleotide sequence ID" value="NZ_JAKLTR010000005.1"/>
</dbReference>